<evidence type="ECO:0000313" key="4">
    <source>
        <dbReference type="EMBL" id="KAF4398713.1"/>
    </source>
</evidence>
<evidence type="ECO:0000256" key="2">
    <source>
        <dbReference type="ARBA" id="ARBA00023027"/>
    </source>
</evidence>
<reference evidence="4 5" key="1">
    <citation type="journal article" date="2020" name="bioRxiv">
        <title>Sequence and annotation of 42 cannabis genomes reveals extensive copy number variation in cannabinoid synthesis and pathogen resistance genes.</title>
        <authorList>
            <person name="Mckernan K.J."/>
            <person name="Helbert Y."/>
            <person name="Kane L.T."/>
            <person name="Ebling H."/>
            <person name="Zhang L."/>
            <person name="Liu B."/>
            <person name="Eaton Z."/>
            <person name="Mclaughlin S."/>
            <person name="Kingan S."/>
            <person name="Baybayan P."/>
            <person name="Concepcion G."/>
            <person name="Jordan M."/>
            <person name="Riva A."/>
            <person name="Barbazuk W."/>
            <person name="Harkins T."/>
        </authorList>
    </citation>
    <scope>NUCLEOTIDE SEQUENCE [LARGE SCALE GENOMIC DNA]</scope>
    <source>
        <strain evidence="5">cv. Jamaican Lion 4</strain>
        <tissue evidence="4">Leaf</tissue>
    </source>
</reference>
<dbReference type="EMBL" id="JAATIQ010000024">
    <property type="protein sequence ID" value="KAF4398713.1"/>
    <property type="molecule type" value="Genomic_DNA"/>
</dbReference>
<keyword evidence="1" id="KW-1278">Translocase</keyword>
<evidence type="ECO:0000259" key="3">
    <source>
        <dbReference type="Pfam" id="PF00361"/>
    </source>
</evidence>
<dbReference type="InterPro" id="IPR001750">
    <property type="entry name" value="ND/Mrp_TM"/>
</dbReference>
<protein>
    <recommendedName>
        <fullName evidence="3">NADH:quinone oxidoreductase/Mrp antiporter transmembrane domain-containing protein</fullName>
    </recommendedName>
</protein>
<dbReference type="Pfam" id="PF00361">
    <property type="entry name" value="Proton_antipo_M"/>
    <property type="match status" value="1"/>
</dbReference>
<accession>A0A7J6HTT0</accession>
<gene>
    <name evidence="4" type="ORF">G4B88_017139</name>
</gene>
<name>A0A7J6HTT0_CANSA</name>
<dbReference type="AlphaFoldDB" id="A0A7J6HTT0"/>
<feature type="domain" description="NADH:quinone oxidoreductase/Mrp antiporter transmembrane" evidence="3">
    <location>
        <begin position="329"/>
        <end position="371"/>
    </location>
</feature>
<dbReference type="Proteomes" id="UP000583929">
    <property type="component" value="Unassembled WGS sequence"/>
</dbReference>
<sequence>MYATWEVVYQSLIFQAHELVGSLQYSFAYKTCGIIRGKDVTTSQINRDDITVPHRDAPLFRERKGVDPRFESRVSRFKFISIGKVFSEPIHISSATRSVRATILRAGQFMSCYLRPRLGLLLLCCCYSSSNLQAKASRSQGKKGIKEEHMKNDLASTNEPMLEKKLFIVPAIVTSFFFRHPSRHKIERSKPSSSERKRTWPKHIKIGVVAHRDISIRIEDSLDRFIDRFLSGDKDRDPSRSMLVQSRLVHAQSQWTNLRSAPSSIIHPSSPRLSSLTNTCANKTKKWGVYALNESALTAFYQLKQLGSTPYYKQKVNGNVRLGVPPKTMAHSTSLFFVQPDSFASFAVKVPMVPVHIWLPEAHVEAPTTGSHKSSGKLVSWIARVQSLRGEYISLSIPGGPIKREGDMEPVSGNWFSGAIKNRLLCAMEPASPAELGAGALDARAIACITYLPDQGRRFQIYRPAIILIISTLTSNRSSAAMVRAGKHGNCIGGRGRRSVFYLGSALTYAPPHIEEGEPLQ</sequence>
<keyword evidence="2" id="KW-0520">NAD</keyword>
<proteinExistence type="predicted"/>
<dbReference type="GO" id="GO:0009536">
    <property type="term" value="C:plastid"/>
    <property type="evidence" value="ECO:0007669"/>
    <property type="project" value="UniProtKB-ARBA"/>
</dbReference>
<keyword evidence="5" id="KW-1185">Reference proteome</keyword>
<evidence type="ECO:0000256" key="1">
    <source>
        <dbReference type="ARBA" id="ARBA00022967"/>
    </source>
</evidence>
<evidence type="ECO:0000313" key="5">
    <source>
        <dbReference type="Proteomes" id="UP000583929"/>
    </source>
</evidence>
<comment type="caution">
    <text evidence="4">The sequence shown here is derived from an EMBL/GenBank/DDBJ whole genome shotgun (WGS) entry which is preliminary data.</text>
</comment>
<organism evidence="4 5">
    <name type="scientific">Cannabis sativa</name>
    <name type="common">Hemp</name>
    <name type="synonym">Marijuana</name>
    <dbReference type="NCBI Taxonomy" id="3483"/>
    <lineage>
        <taxon>Eukaryota</taxon>
        <taxon>Viridiplantae</taxon>
        <taxon>Streptophyta</taxon>
        <taxon>Embryophyta</taxon>
        <taxon>Tracheophyta</taxon>
        <taxon>Spermatophyta</taxon>
        <taxon>Magnoliopsida</taxon>
        <taxon>eudicotyledons</taxon>
        <taxon>Gunneridae</taxon>
        <taxon>Pentapetalae</taxon>
        <taxon>rosids</taxon>
        <taxon>fabids</taxon>
        <taxon>Rosales</taxon>
        <taxon>Cannabaceae</taxon>
        <taxon>Cannabis</taxon>
    </lineage>
</organism>